<dbReference type="RefSeq" id="WP_163084534.1">
    <property type="nucleotide sequence ID" value="NZ_JAAAWN010000007.1"/>
</dbReference>
<feature type="domain" description="Peptidase M1 membrane alanine aminopeptidase" evidence="2">
    <location>
        <begin position="860"/>
        <end position="1062"/>
    </location>
</feature>
<evidence type="ECO:0000313" key="3">
    <source>
        <dbReference type="EMBL" id="NDV90944.1"/>
    </source>
</evidence>
<feature type="transmembrane region" description="Helical" evidence="1">
    <location>
        <begin position="170"/>
        <end position="189"/>
    </location>
</feature>
<proteinExistence type="predicted"/>
<feature type="transmembrane region" description="Helical" evidence="1">
    <location>
        <begin position="357"/>
        <end position="375"/>
    </location>
</feature>
<feature type="transmembrane region" description="Helical" evidence="1">
    <location>
        <begin position="21"/>
        <end position="40"/>
    </location>
</feature>
<feature type="transmembrane region" description="Helical" evidence="1">
    <location>
        <begin position="103"/>
        <end position="124"/>
    </location>
</feature>
<keyword evidence="4" id="KW-1185">Reference proteome</keyword>
<sequence length="1072" mass="120204">MLLFISGIINEWRLYLRQPSVWLSLLIVPGFAFLLAQGLSVEGDILTKRLTLLNNASIMLTLPIAVGLLTPSLLQRDHISQMAALIYVTPSTALSRYIYRASAFFSLLMLLMAISVILQVATIAPSLSQTTGLLGITLQNLIVLDIPILLLFTAIAMLCGRCFNSPMPTYFTLCIVWVSYVMLASVNGAPILAGSKIVNPQLYFIMSWLDPYGFTDIYRQIEQNANWAITPKTAVNRLIYGAMAIAMLYLSRPSLVPTLYPALPPISGGETTGWRKMKGNTTYLLALPFTKLLAPLRYNKRAIVTCNSIQLLIRPPSLLMAYFIYAGMVFSEVLSAIDYAEPFATIFPTSADALGRIVWDVMPFGGFVLMSIWAWQLCWHSKAKGIDELTAATPITNLQLIAGQCFALVFMWAAFLLLTATATLIAELYFGSSISLLTYCATLLLTGLPVLLFGLLCIAIHHLSPAPLIGGALCSMLILIKFSSLMGLFGIPHPLWDISGTPLQPAKLRVGFEMSISALLPFLLYWLVICVTLLAVAICRTHRGTGYTHLMSKGTSVPLVTCMLLILSATVFMHSALKQERALMMPNERHLIKANYEQRFQHWQQIPQPVVSKIDATVHFYPQKGYADIALNVSLKNNNNTPIHRVLIGNHPDFLPNLLQLEHAKLLSHDTQTQQRIFAFSRPLKPNEERLLMVNLRVENQTLWTSPTHHVVTEPFSYLRGVPLIPHVGFNDNFTLADPTLRKEYGLLPQRFPLPSELTQANRNANSEAKPIILTSTVIAPVNYHVVAPGELSKTWTIEQQGQKRRVFRFETGAPISAIPAWIATTFKNTKHPLVVAKRPLMLNMIGTDDEDASKVHIKAVEHTLSWFENEVAPYPYNQLNMVFAPDLGPSGYALPQVLIFDHLLSMRAKPTTPHLDQRYRRAVHEIAHQWFGHQLGFGLSADSSLLIESLAKYVELVMLEKHYGKDAMNALIEYEKRRYQQFQQRYVGQPVAFINASETPDIYSRATLVFAQFRQRIGDKPITDSLQHLFEQQRMSKAPVAAIDFVRQLKQHTEVQYHADINRLFLAPGYR</sequence>
<dbReference type="Pfam" id="PF01433">
    <property type="entry name" value="Peptidase_M1"/>
    <property type="match status" value="1"/>
</dbReference>
<evidence type="ECO:0000256" key="1">
    <source>
        <dbReference type="SAM" id="Phobius"/>
    </source>
</evidence>
<dbReference type="GO" id="GO:0008270">
    <property type="term" value="F:zinc ion binding"/>
    <property type="evidence" value="ECO:0007669"/>
    <property type="project" value="InterPro"/>
</dbReference>
<keyword evidence="1" id="KW-0472">Membrane</keyword>
<feature type="transmembrane region" description="Helical" evidence="1">
    <location>
        <begin position="319"/>
        <end position="337"/>
    </location>
</feature>
<reference evidence="3 4" key="1">
    <citation type="submission" date="2020-01" db="EMBL/GenBank/DDBJ databases">
        <authorList>
            <person name="Chen J."/>
            <person name="Zhu S."/>
            <person name="Yang J."/>
        </authorList>
    </citation>
    <scope>NUCLEOTIDE SEQUENCE [LARGE SCALE GENOMIC DNA]</scope>
    <source>
        <strain evidence="3 4">345S023</strain>
    </source>
</reference>
<dbReference type="EMBL" id="JAAAWN010000007">
    <property type="protein sequence ID" value="NDV90944.1"/>
    <property type="molecule type" value="Genomic_DNA"/>
</dbReference>
<feature type="transmembrane region" description="Helical" evidence="1">
    <location>
        <begin position="405"/>
        <end position="430"/>
    </location>
</feature>
<dbReference type="SUPFAM" id="SSF55486">
    <property type="entry name" value="Metalloproteases ('zincins'), catalytic domain"/>
    <property type="match status" value="1"/>
</dbReference>
<dbReference type="InterPro" id="IPR027268">
    <property type="entry name" value="Peptidase_M4/M1_CTD_sf"/>
</dbReference>
<keyword evidence="1" id="KW-1133">Transmembrane helix</keyword>
<dbReference type="InterPro" id="IPR014782">
    <property type="entry name" value="Peptidase_M1_dom"/>
</dbReference>
<organism evidence="3 4">
    <name type="scientific">Alteromonas profundi</name>
    <dbReference type="NCBI Taxonomy" id="2696062"/>
    <lineage>
        <taxon>Bacteria</taxon>
        <taxon>Pseudomonadati</taxon>
        <taxon>Pseudomonadota</taxon>
        <taxon>Gammaproteobacteria</taxon>
        <taxon>Alteromonadales</taxon>
        <taxon>Alteromonadaceae</taxon>
        <taxon>Alteromonas/Salinimonas group</taxon>
        <taxon>Alteromonas</taxon>
    </lineage>
</organism>
<evidence type="ECO:0000313" key="4">
    <source>
        <dbReference type="Proteomes" id="UP000470213"/>
    </source>
</evidence>
<dbReference type="Gene3D" id="1.10.390.10">
    <property type="entry name" value="Neutral Protease Domain 2"/>
    <property type="match status" value="1"/>
</dbReference>
<evidence type="ECO:0000259" key="2">
    <source>
        <dbReference type="Pfam" id="PF01433"/>
    </source>
</evidence>
<keyword evidence="1" id="KW-0812">Transmembrane</keyword>
<dbReference type="GO" id="GO:0008237">
    <property type="term" value="F:metallopeptidase activity"/>
    <property type="evidence" value="ECO:0007669"/>
    <property type="project" value="InterPro"/>
</dbReference>
<dbReference type="Proteomes" id="UP000470213">
    <property type="component" value="Unassembled WGS sequence"/>
</dbReference>
<feature type="transmembrane region" description="Helical" evidence="1">
    <location>
        <begin position="436"/>
        <end position="460"/>
    </location>
</feature>
<gene>
    <name evidence="3" type="ORF">GTH32_06985</name>
</gene>
<dbReference type="AlphaFoldDB" id="A0A7X5RKR8"/>
<protein>
    <recommendedName>
        <fullName evidence="2">Peptidase M1 membrane alanine aminopeptidase domain-containing protein</fullName>
    </recommendedName>
</protein>
<feature type="transmembrane region" description="Helical" evidence="1">
    <location>
        <begin position="136"/>
        <end position="158"/>
    </location>
</feature>
<comment type="caution">
    <text evidence="3">The sequence shown here is derived from an EMBL/GenBank/DDBJ whole genome shotgun (WGS) entry which is preliminary data.</text>
</comment>
<feature type="transmembrane region" description="Helical" evidence="1">
    <location>
        <begin position="557"/>
        <end position="577"/>
    </location>
</feature>
<feature type="transmembrane region" description="Helical" evidence="1">
    <location>
        <begin position="516"/>
        <end position="536"/>
    </location>
</feature>
<accession>A0A7X5RKR8</accession>
<feature type="transmembrane region" description="Helical" evidence="1">
    <location>
        <begin position="238"/>
        <end position="260"/>
    </location>
</feature>
<name>A0A7X5RKR8_9ALTE</name>
<feature type="transmembrane region" description="Helical" evidence="1">
    <location>
        <begin position="52"/>
        <end position="74"/>
    </location>
</feature>
<feature type="transmembrane region" description="Helical" evidence="1">
    <location>
        <begin position="472"/>
        <end position="496"/>
    </location>
</feature>